<keyword evidence="5 8" id="KW-0648">Protein biosynthesis</keyword>
<dbReference type="InterPro" id="IPR002305">
    <property type="entry name" value="aa-tRNA-synth_Ic"/>
</dbReference>
<dbReference type="Pfam" id="PF00579">
    <property type="entry name" value="tRNA-synt_1b"/>
    <property type="match status" value="1"/>
</dbReference>
<keyword evidence="2 8" id="KW-0436">Ligase</keyword>
<comment type="subcellular location">
    <subcellularLocation>
        <location evidence="8">Cytoplasm</location>
    </subcellularLocation>
</comment>
<dbReference type="InterPro" id="IPR001412">
    <property type="entry name" value="aa-tRNA-synth_I_CS"/>
</dbReference>
<dbReference type="AlphaFoldDB" id="A0A1H9H5Y9"/>
<dbReference type="EMBL" id="FOGF01000002">
    <property type="protein sequence ID" value="SEQ57740.1"/>
    <property type="molecule type" value="Genomic_DNA"/>
</dbReference>
<dbReference type="OrthoDB" id="9801042at2"/>
<dbReference type="GO" id="GO:0005829">
    <property type="term" value="C:cytosol"/>
    <property type="evidence" value="ECO:0007669"/>
    <property type="project" value="TreeGrafter"/>
</dbReference>
<keyword evidence="11" id="KW-1185">Reference proteome</keyword>
<feature type="binding site" evidence="8">
    <location>
        <position position="134"/>
    </location>
    <ligand>
        <name>L-tryptophan</name>
        <dbReference type="ChEBI" id="CHEBI:57912"/>
    </ligand>
</feature>
<evidence type="ECO:0000256" key="3">
    <source>
        <dbReference type="ARBA" id="ARBA00022741"/>
    </source>
</evidence>
<evidence type="ECO:0000256" key="4">
    <source>
        <dbReference type="ARBA" id="ARBA00022840"/>
    </source>
</evidence>
<sequence>MKKKKIFSGVQPSAIPTIGNYIGAMKHFVDLQDDYDCTYCIVNQHAITVPQDPKKLKQQTRSLAALYIALGLDPNKSTIFVQSEVPAHAQAAWIVQCNVGIGELERMTQYKDKSQKQESVSAGLLTYPPLMVADIVLYNADAVPVGEDQKQHLELTRDFVNRFNSRYGNGNQLLVLPEPLIPKEGARVMSLQTPTKKMSKSDKNIKEYISLLDEPKVIRKKIKSAVTDSSGVISYDPIEKPGVSNLLTIYSAFTNQSIPELVKQYDGVGYGQFKTDLGDAIVAVLEPIQEKYYALLDSDELDAILDEGAKKANLVANKTLHKMERAIGFAR</sequence>
<accession>A0A1H9H5Y9</accession>
<evidence type="ECO:0000256" key="2">
    <source>
        <dbReference type="ARBA" id="ARBA00022598"/>
    </source>
</evidence>
<feature type="short sequence motif" description="'KMSKS' region" evidence="8">
    <location>
        <begin position="197"/>
        <end position="201"/>
    </location>
</feature>
<comment type="caution">
    <text evidence="8">Lacks conserved residue(s) required for the propagation of feature annotation.</text>
</comment>
<dbReference type="SUPFAM" id="SSF52374">
    <property type="entry name" value="Nucleotidylyl transferase"/>
    <property type="match status" value="1"/>
</dbReference>
<dbReference type="InterPro" id="IPR014729">
    <property type="entry name" value="Rossmann-like_a/b/a_fold"/>
</dbReference>
<comment type="similarity">
    <text evidence="1 8 9">Belongs to the class-I aminoacyl-tRNA synthetase family.</text>
</comment>
<comment type="function">
    <text evidence="8">Catalyzes the attachment of tryptophan to tRNA(Trp).</text>
</comment>
<comment type="catalytic activity">
    <reaction evidence="7 8">
        <text>tRNA(Trp) + L-tryptophan + ATP = L-tryptophyl-tRNA(Trp) + AMP + diphosphate + H(+)</text>
        <dbReference type="Rhea" id="RHEA:24080"/>
        <dbReference type="Rhea" id="RHEA-COMP:9671"/>
        <dbReference type="Rhea" id="RHEA-COMP:9705"/>
        <dbReference type="ChEBI" id="CHEBI:15378"/>
        <dbReference type="ChEBI" id="CHEBI:30616"/>
        <dbReference type="ChEBI" id="CHEBI:33019"/>
        <dbReference type="ChEBI" id="CHEBI:57912"/>
        <dbReference type="ChEBI" id="CHEBI:78442"/>
        <dbReference type="ChEBI" id="CHEBI:78535"/>
        <dbReference type="ChEBI" id="CHEBI:456215"/>
        <dbReference type="EC" id="6.1.1.2"/>
    </reaction>
</comment>
<dbReference type="PROSITE" id="PS00178">
    <property type="entry name" value="AA_TRNA_LIGASE_I"/>
    <property type="match status" value="1"/>
</dbReference>
<feature type="binding site" evidence="8">
    <location>
        <begin position="19"/>
        <end position="20"/>
    </location>
    <ligand>
        <name>ATP</name>
        <dbReference type="ChEBI" id="CHEBI:30616"/>
    </ligand>
</feature>
<dbReference type="STRING" id="137733.SAMN05421767_1025"/>
<dbReference type="EC" id="6.1.1.2" evidence="8"/>
<dbReference type="CDD" id="cd00806">
    <property type="entry name" value="TrpRS_core"/>
    <property type="match status" value="1"/>
</dbReference>
<evidence type="ECO:0000256" key="5">
    <source>
        <dbReference type="ARBA" id="ARBA00022917"/>
    </source>
</evidence>
<dbReference type="InterPro" id="IPR050203">
    <property type="entry name" value="Trp-tRNA_synthetase"/>
</dbReference>
<dbReference type="Proteomes" id="UP000198556">
    <property type="component" value="Unassembled WGS sequence"/>
</dbReference>
<evidence type="ECO:0000256" key="8">
    <source>
        <dbReference type="HAMAP-Rule" id="MF_00140"/>
    </source>
</evidence>
<dbReference type="Gene3D" id="3.40.50.620">
    <property type="entry name" value="HUPs"/>
    <property type="match status" value="1"/>
</dbReference>
<dbReference type="Gene3D" id="1.10.240.10">
    <property type="entry name" value="Tyrosyl-Transfer RNA Synthetase"/>
    <property type="match status" value="1"/>
</dbReference>
<organism evidence="10 11">
    <name type="scientific">Granulicatella balaenopterae</name>
    <dbReference type="NCBI Taxonomy" id="137733"/>
    <lineage>
        <taxon>Bacteria</taxon>
        <taxon>Bacillati</taxon>
        <taxon>Bacillota</taxon>
        <taxon>Bacilli</taxon>
        <taxon>Lactobacillales</taxon>
        <taxon>Carnobacteriaceae</taxon>
        <taxon>Granulicatella</taxon>
    </lineage>
</organism>
<dbReference type="NCBIfam" id="TIGR00233">
    <property type="entry name" value="trpS"/>
    <property type="match status" value="1"/>
</dbReference>
<evidence type="ECO:0000256" key="1">
    <source>
        <dbReference type="ARBA" id="ARBA00005594"/>
    </source>
</evidence>
<dbReference type="FunFam" id="1.10.240.10:FF:000002">
    <property type="entry name" value="Tryptophan--tRNA ligase"/>
    <property type="match status" value="1"/>
</dbReference>
<dbReference type="PRINTS" id="PR01039">
    <property type="entry name" value="TRNASYNTHTRP"/>
</dbReference>
<dbReference type="GO" id="GO:0005524">
    <property type="term" value="F:ATP binding"/>
    <property type="evidence" value="ECO:0007669"/>
    <property type="project" value="UniProtKB-UniRule"/>
</dbReference>
<dbReference type="GO" id="GO:0006436">
    <property type="term" value="P:tryptophanyl-tRNA aminoacylation"/>
    <property type="evidence" value="ECO:0007669"/>
    <property type="project" value="UniProtKB-UniRule"/>
</dbReference>
<feature type="binding site" evidence="8">
    <location>
        <position position="188"/>
    </location>
    <ligand>
        <name>ATP</name>
        <dbReference type="ChEBI" id="CHEBI:30616"/>
    </ligand>
</feature>
<gene>
    <name evidence="8" type="primary">trpS</name>
    <name evidence="10" type="ORF">SAMN05421767_1025</name>
</gene>
<proteinExistence type="inferred from homology"/>
<evidence type="ECO:0000256" key="6">
    <source>
        <dbReference type="ARBA" id="ARBA00023146"/>
    </source>
</evidence>
<evidence type="ECO:0000313" key="10">
    <source>
        <dbReference type="EMBL" id="SEQ57740.1"/>
    </source>
</evidence>
<name>A0A1H9H5Y9_9LACT</name>
<evidence type="ECO:0000313" key="11">
    <source>
        <dbReference type="Proteomes" id="UP000198556"/>
    </source>
</evidence>
<dbReference type="GO" id="GO:0004830">
    <property type="term" value="F:tryptophan-tRNA ligase activity"/>
    <property type="evidence" value="ECO:0007669"/>
    <property type="project" value="UniProtKB-UniRule"/>
</dbReference>
<keyword evidence="3 8" id="KW-0547">Nucleotide-binding</keyword>
<dbReference type="RefSeq" id="WP_089745557.1">
    <property type="nucleotide sequence ID" value="NZ_FOGF01000002.1"/>
</dbReference>
<evidence type="ECO:0000256" key="7">
    <source>
        <dbReference type="ARBA" id="ARBA00049929"/>
    </source>
</evidence>
<protein>
    <recommendedName>
        <fullName evidence="8">Tryptophan--tRNA ligase</fullName>
        <ecNumber evidence="8">6.1.1.2</ecNumber>
    </recommendedName>
    <alternativeName>
        <fullName evidence="8">Tryptophanyl-tRNA synthetase</fullName>
        <shortName evidence="8">TrpRS</shortName>
    </alternativeName>
</protein>
<dbReference type="InterPro" id="IPR024109">
    <property type="entry name" value="Trp-tRNA-ligase_bac-type"/>
</dbReference>
<feature type="binding site" evidence="8">
    <location>
        <begin position="11"/>
        <end position="13"/>
    </location>
    <ligand>
        <name>ATP</name>
        <dbReference type="ChEBI" id="CHEBI:30616"/>
    </ligand>
</feature>
<comment type="subunit">
    <text evidence="8">Homodimer.</text>
</comment>
<dbReference type="PANTHER" id="PTHR43766">
    <property type="entry name" value="TRYPTOPHAN--TRNA LIGASE, MITOCHONDRIAL"/>
    <property type="match status" value="1"/>
</dbReference>
<dbReference type="HAMAP" id="MF_00140_B">
    <property type="entry name" value="Trp_tRNA_synth_B"/>
    <property type="match status" value="1"/>
</dbReference>
<keyword evidence="6 8" id="KW-0030">Aminoacyl-tRNA synthetase</keyword>
<feature type="binding site" evidence="8">
    <location>
        <begin position="146"/>
        <end position="148"/>
    </location>
    <ligand>
        <name>ATP</name>
        <dbReference type="ChEBI" id="CHEBI:30616"/>
    </ligand>
</feature>
<dbReference type="PANTHER" id="PTHR43766:SF1">
    <property type="entry name" value="TRYPTOPHAN--TRNA LIGASE, MITOCHONDRIAL"/>
    <property type="match status" value="1"/>
</dbReference>
<dbReference type="InterPro" id="IPR002306">
    <property type="entry name" value="Trp-tRNA-ligase"/>
</dbReference>
<keyword evidence="4 8" id="KW-0067">ATP-binding</keyword>
<reference evidence="10 11" key="1">
    <citation type="submission" date="2016-10" db="EMBL/GenBank/DDBJ databases">
        <authorList>
            <person name="de Groot N.N."/>
        </authorList>
    </citation>
    <scope>NUCLEOTIDE SEQUENCE [LARGE SCALE GENOMIC DNA]</scope>
    <source>
        <strain evidence="10 11">DSM 15827</strain>
    </source>
</reference>
<keyword evidence="8" id="KW-0963">Cytoplasm</keyword>
<evidence type="ECO:0000256" key="9">
    <source>
        <dbReference type="RuleBase" id="RU363036"/>
    </source>
</evidence>
<feature type="binding site" evidence="8">
    <location>
        <begin position="197"/>
        <end position="201"/>
    </location>
    <ligand>
        <name>ATP</name>
        <dbReference type="ChEBI" id="CHEBI:30616"/>
    </ligand>
</feature>